<feature type="domain" description="HTH APSES-type" evidence="1">
    <location>
        <begin position="7"/>
        <end position="109"/>
    </location>
</feature>
<proteinExistence type="predicted"/>
<dbReference type="InterPro" id="IPR051642">
    <property type="entry name" value="SWI6-like"/>
</dbReference>
<feature type="non-terminal residue" evidence="2">
    <location>
        <position position="109"/>
    </location>
</feature>
<dbReference type="GO" id="GO:0000981">
    <property type="term" value="F:DNA-binding transcription factor activity, RNA polymerase II-specific"/>
    <property type="evidence" value="ECO:0007669"/>
    <property type="project" value="UniProtKB-ARBA"/>
</dbReference>
<protein>
    <recommendedName>
        <fullName evidence="1">HTH APSES-type domain-containing protein</fullName>
    </recommendedName>
</protein>
<dbReference type="InterPro" id="IPR003163">
    <property type="entry name" value="Tscrpt_reg_HTH_APSES-type"/>
</dbReference>
<dbReference type="PANTHER" id="PTHR43828:SF5">
    <property type="entry name" value="TRANSCRIPTIONAL REPRESSOR XBP1"/>
    <property type="match status" value="1"/>
</dbReference>
<reference evidence="2 3" key="1">
    <citation type="journal article" date="2016" name="Proc. Natl. Acad. Sci. U.S.A.">
        <title>Comparative genomics of biotechnologically important yeasts.</title>
        <authorList>
            <person name="Riley R."/>
            <person name="Haridas S."/>
            <person name="Wolfe K.H."/>
            <person name="Lopes M.R."/>
            <person name="Hittinger C.T."/>
            <person name="Goeker M."/>
            <person name="Salamov A.A."/>
            <person name="Wisecaver J.H."/>
            <person name="Long T.M."/>
            <person name="Calvey C.H."/>
            <person name="Aerts A.L."/>
            <person name="Barry K.W."/>
            <person name="Choi C."/>
            <person name="Clum A."/>
            <person name="Coughlan A.Y."/>
            <person name="Deshpande S."/>
            <person name="Douglass A.P."/>
            <person name="Hanson S.J."/>
            <person name="Klenk H.-P."/>
            <person name="LaButti K.M."/>
            <person name="Lapidus A."/>
            <person name="Lindquist E.A."/>
            <person name="Lipzen A.M."/>
            <person name="Meier-Kolthoff J.P."/>
            <person name="Ohm R.A."/>
            <person name="Otillar R.P."/>
            <person name="Pangilinan J.L."/>
            <person name="Peng Y."/>
            <person name="Rokas A."/>
            <person name="Rosa C.A."/>
            <person name="Scheuner C."/>
            <person name="Sibirny A.A."/>
            <person name="Slot J.C."/>
            <person name="Stielow J.B."/>
            <person name="Sun H."/>
            <person name="Kurtzman C.P."/>
            <person name="Blackwell M."/>
            <person name="Grigoriev I.V."/>
            <person name="Jeffries T.W."/>
        </authorList>
    </citation>
    <scope>NUCLEOTIDE SEQUENCE [LARGE SCALE GENOMIC DNA]</scope>
    <source>
        <strain evidence="2 3">NRRL Y-2026</strain>
    </source>
</reference>
<name>A0A1E3NPK7_9ASCO</name>
<dbReference type="Proteomes" id="UP000094455">
    <property type="component" value="Unassembled WGS sequence"/>
</dbReference>
<dbReference type="GO" id="GO:0003677">
    <property type="term" value="F:DNA binding"/>
    <property type="evidence" value="ECO:0007669"/>
    <property type="project" value="InterPro"/>
</dbReference>
<dbReference type="SUPFAM" id="SSF54616">
    <property type="entry name" value="DNA-binding domain of Mlu1-box binding protein MBP1"/>
    <property type="match status" value="1"/>
</dbReference>
<dbReference type="InterPro" id="IPR036887">
    <property type="entry name" value="HTH_APSES_sf"/>
</dbReference>
<dbReference type="GO" id="GO:0033309">
    <property type="term" value="C:SBF transcription complex"/>
    <property type="evidence" value="ECO:0007669"/>
    <property type="project" value="TreeGrafter"/>
</dbReference>
<accession>A0A1E3NPK7</accession>
<dbReference type="GO" id="GO:0030907">
    <property type="term" value="C:MBF transcription complex"/>
    <property type="evidence" value="ECO:0007669"/>
    <property type="project" value="TreeGrafter"/>
</dbReference>
<evidence type="ECO:0000313" key="2">
    <source>
        <dbReference type="EMBL" id="ODQ48060.1"/>
    </source>
</evidence>
<sequence>MGAVACEGVQSHPARDFVTVYEYKLGNHVILWDYVIGWVYITSIWKAVGNYKADVLKLVSTSPEIKNKVYKTKGGCLKVQGTWIQYDVAKQLAARFCWPIRFALVPLFG</sequence>
<dbReference type="AlphaFoldDB" id="A0A1E3NPK7"/>
<organism evidence="2 3">
    <name type="scientific">Pichia membranifaciens NRRL Y-2026</name>
    <dbReference type="NCBI Taxonomy" id="763406"/>
    <lineage>
        <taxon>Eukaryota</taxon>
        <taxon>Fungi</taxon>
        <taxon>Dikarya</taxon>
        <taxon>Ascomycota</taxon>
        <taxon>Saccharomycotina</taxon>
        <taxon>Pichiomycetes</taxon>
        <taxon>Pichiales</taxon>
        <taxon>Pichiaceae</taxon>
        <taxon>Pichia</taxon>
    </lineage>
</organism>
<dbReference type="PANTHER" id="PTHR43828">
    <property type="entry name" value="ASPARAGINASE"/>
    <property type="match status" value="1"/>
</dbReference>
<dbReference type="Gene3D" id="3.10.260.10">
    <property type="entry name" value="Transcription regulator HTH, APSES-type DNA-binding domain"/>
    <property type="match status" value="1"/>
</dbReference>
<dbReference type="OrthoDB" id="5562739at2759"/>
<dbReference type="EMBL" id="KV454002">
    <property type="protein sequence ID" value="ODQ48060.1"/>
    <property type="molecule type" value="Genomic_DNA"/>
</dbReference>
<dbReference type="STRING" id="763406.A0A1E3NPK7"/>
<evidence type="ECO:0000313" key="3">
    <source>
        <dbReference type="Proteomes" id="UP000094455"/>
    </source>
</evidence>
<dbReference type="GeneID" id="30179409"/>
<keyword evidence="3" id="KW-1185">Reference proteome</keyword>
<dbReference type="RefSeq" id="XP_019019173.1">
    <property type="nucleotide sequence ID" value="XM_019162722.1"/>
</dbReference>
<evidence type="ECO:0000259" key="1">
    <source>
        <dbReference type="PROSITE" id="PS51299"/>
    </source>
</evidence>
<gene>
    <name evidence="2" type="ORF">PICMEDRAFT_31792</name>
</gene>
<dbReference type="PROSITE" id="PS51299">
    <property type="entry name" value="HTH_APSES"/>
    <property type="match status" value="1"/>
</dbReference>